<dbReference type="Pfam" id="PF02272">
    <property type="entry name" value="DHHA1"/>
    <property type="match status" value="1"/>
</dbReference>
<comment type="cofactor">
    <cofactor evidence="12">
        <name>Zn(2+)</name>
        <dbReference type="ChEBI" id="CHEBI:29105"/>
    </cofactor>
    <text evidence="12">Binds 1 zinc ion per subunit.</text>
</comment>
<dbReference type="InterPro" id="IPR009000">
    <property type="entry name" value="Transl_B-barrel_sf"/>
</dbReference>
<evidence type="ECO:0000256" key="7">
    <source>
        <dbReference type="ARBA" id="ARBA00022833"/>
    </source>
</evidence>
<proteinExistence type="inferred from homology"/>
<feature type="binding site" evidence="12">
    <location>
        <position position="612"/>
    </location>
    <ligand>
        <name>Zn(2+)</name>
        <dbReference type="ChEBI" id="CHEBI:29105"/>
    </ligand>
</feature>
<comment type="caution">
    <text evidence="14">The sequence shown here is derived from an EMBL/GenBank/DDBJ whole genome shotgun (WGS) entry which is preliminary data.</text>
</comment>
<evidence type="ECO:0000256" key="4">
    <source>
        <dbReference type="ARBA" id="ARBA00022598"/>
    </source>
</evidence>
<dbReference type="InterPro" id="IPR018164">
    <property type="entry name" value="Ala-tRNA-synth_IIc_N"/>
</dbReference>
<comment type="domain">
    <text evidence="12">Consists of three domains; the N-terminal catalytic domain, the editing domain and the C-terminal C-Ala domain. The editing domain removes incorrectly charged amino acids, while the C-Ala domain, along with tRNA(Ala), serves as a bridge to cooperatively bring together the editing and aminoacylation centers thus stimulating deacylation of misacylated tRNAs.</text>
</comment>
<dbReference type="NCBIfam" id="TIGR03683">
    <property type="entry name" value="A-tRNA_syn_arch"/>
    <property type="match status" value="1"/>
</dbReference>
<dbReference type="Gene3D" id="3.30.54.20">
    <property type="match status" value="1"/>
</dbReference>
<dbReference type="GO" id="GO:0004813">
    <property type="term" value="F:alanine-tRNA ligase activity"/>
    <property type="evidence" value="ECO:0007669"/>
    <property type="project" value="UniProtKB-EC"/>
</dbReference>
<evidence type="ECO:0000313" key="14">
    <source>
        <dbReference type="EMBL" id="MDF0593522.1"/>
    </source>
</evidence>
<keyword evidence="4 12" id="KW-0436">Ligase</keyword>
<dbReference type="HAMAP" id="MF_00036_A">
    <property type="entry name" value="Ala_tRNA_synth_A"/>
    <property type="match status" value="1"/>
</dbReference>
<evidence type="ECO:0000256" key="8">
    <source>
        <dbReference type="ARBA" id="ARBA00022840"/>
    </source>
</evidence>
<keyword evidence="9 12" id="KW-0694">RNA-binding</keyword>
<keyword evidence="11 12" id="KW-0030">Aminoacyl-tRNA synthetase</keyword>
<comment type="similarity">
    <text evidence="1 12">Belongs to the class-II aminoacyl-tRNA synthetase family.</text>
</comment>
<dbReference type="PRINTS" id="PR00980">
    <property type="entry name" value="TRNASYNTHALA"/>
</dbReference>
<organism evidence="14 15">
    <name type="scientific">Candidatus Methanocrinis alkalitolerans</name>
    <dbReference type="NCBI Taxonomy" id="3033395"/>
    <lineage>
        <taxon>Archaea</taxon>
        <taxon>Methanobacteriati</taxon>
        <taxon>Methanobacteriota</taxon>
        <taxon>Stenosarchaea group</taxon>
        <taxon>Methanomicrobia</taxon>
        <taxon>Methanotrichales</taxon>
        <taxon>Methanotrichaceae</taxon>
        <taxon>Methanocrinis</taxon>
    </lineage>
</organism>
<evidence type="ECO:0000259" key="13">
    <source>
        <dbReference type="PROSITE" id="PS50860"/>
    </source>
</evidence>
<dbReference type="SUPFAM" id="SSF55186">
    <property type="entry name" value="ThrRS/AlaRS common domain"/>
    <property type="match status" value="1"/>
</dbReference>
<dbReference type="RefSeq" id="WP_316969227.1">
    <property type="nucleotide sequence ID" value="NZ_JARFPL010000022.1"/>
</dbReference>
<keyword evidence="10 12" id="KW-0648">Protein biosynthesis</keyword>
<dbReference type="Gene3D" id="2.40.30.130">
    <property type="match status" value="1"/>
</dbReference>
<dbReference type="CDD" id="cd00673">
    <property type="entry name" value="AlaRS_core"/>
    <property type="match status" value="1"/>
</dbReference>
<keyword evidence="6 12" id="KW-0547">Nucleotide-binding</keyword>
<dbReference type="Pfam" id="PF01411">
    <property type="entry name" value="tRNA-synt_2c"/>
    <property type="match status" value="1"/>
</dbReference>
<dbReference type="InterPro" id="IPR012947">
    <property type="entry name" value="tRNA_SAD"/>
</dbReference>
<dbReference type="InterPro" id="IPR018162">
    <property type="entry name" value="Ala-tRNA-ligase_IIc_anticod-bd"/>
</dbReference>
<keyword evidence="2 12" id="KW-0963">Cytoplasm</keyword>
<keyword evidence="8 12" id="KW-0067">ATP-binding</keyword>
<gene>
    <name evidence="12 14" type="primary">alaS</name>
    <name evidence="14" type="ORF">P0O24_07990</name>
</gene>
<name>A0ABT5XFS0_9EURY</name>
<dbReference type="Gene3D" id="3.10.310.40">
    <property type="match status" value="1"/>
</dbReference>
<keyword evidence="7 12" id="KW-0862">Zinc</keyword>
<dbReference type="Gene3D" id="3.30.930.10">
    <property type="entry name" value="Bira Bifunctional Protein, Domain 2"/>
    <property type="match status" value="1"/>
</dbReference>
<dbReference type="SMART" id="SM00863">
    <property type="entry name" value="tRNA_SAD"/>
    <property type="match status" value="1"/>
</dbReference>
<dbReference type="InterPro" id="IPR050058">
    <property type="entry name" value="Ala-tRNA_ligase"/>
</dbReference>
<keyword evidence="3 12" id="KW-0820">tRNA-binding</keyword>
<comment type="catalytic activity">
    <reaction evidence="12">
        <text>tRNA(Ala) + L-alanine + ATP = L-alanyl-tRNA(Ala) + AMP + diphosphate</text>
        <dbReference type="Rhea" id="RHEA:12540"/>
        <dbReference type="Rhea" id="RHEA-COMP:9657"/>
        <dbReference type="Rhea" id="RHEA-COMP:9923"/>
        <dbReference type="ChEBI" id="CHEBI:30616"/>
        <dbReference type="ChEBI" id="CHEBI:33019"/>
        <dbReference type="ChEBI" id="CHEBI:57972"/>
        <dbReference type="ChEBI" id="CHEBI:78442"/>
        <dbReference type="ChEBI" id="CHEBI:78497"/>
        <dbReference type="ChEBI" id="CHEBI:456215"/>
        <dbReference type="EC" id="6.1.1.7"/>
    </reaction>
</comment>
<dbReference type="SUPFAM" id="SSF55681">
    <property type="entry name" value="Class II aaRS and biotin synthetases"/>
    <property type="match status" value="1"/>
</dbReference>
<evidence type="ECO:0000256" key="12">
    <source>
        <dbReference type="HAMAP-Rule" id="MF_00036"/>
    </source>
</evidence>
<evidence type="ECO:0000256" key="2">
    <source>
        <dbReference type="ARBA" id="ARBA00022490"/>
    </source>
</evidence>
<comment type="subcellular location">
    <subcellularLocation>
        <location evidence="12">Cytoplasm</location>
    </subcellularLocation>
</comment>
<feature type="binding site" evidence="12">
    <location>
        <position position="711"/>
    </location>
    <ligand>
        <name>Zn(2+)</name>
        <dbReference type="ChEBI" id="CHEBI:29105"/>
    </ligand>
</feature>
<feature type="binding site" evidence="12">
    <location>
        <position position="608"/>
    </location>
    <ligand>
        <name>Zn(2+)</name>
        <dbReference type="ChEBI" id="CHEBI:29105"/>
    </ligand>
</feature>
<dbReference type="EMBL" id="JARFPL010000022">
    <property type="protein sequence ID" value="MDF0593522.1"/>
    <property type="molecule type" value="Genomic_DNA"/>
</dbReference>
<dbReference type="InterPro" id="IPR002318">
    <property type="entry name" value="Ala-tRNA-lgiase_IIc"/>
</dbReference>
<dbReference type="Pfam" id="PF07973">
    <property type="entry name" value="tRNA_SAD"/>
    <property type="match status" value="1"/>
</dbReference>
<evidence type="ECO:0000256" key="11">
    <source>
        <dbReference type="ARBA" id="ARBA00023146"/>
    </source>
</evidence>
<evidence type="ECO:0000256" key="9">
    <source>
        <dbReference type="ARBA" id="ARBA00022884"/>
    </source>
</evidence>
<dbReference type="PANTHER" id="PTHR11777:SF9">
    <property type="entry name" value="ALANINE--TRNA LIGASE, CYTOPLASMIC"/>
    <property type="match status" value="1"/>
</dbReference>
<dbReference type="PANTHER" id="PTHR11777">
    <property type="entry name" value="ALANYL-TRNA SYNTHETASE"/>
    <property type="match status" value="1"/>
</dbReference>
<dbReference type="InterPro" id="IPR018165">
    <property type="entry name" value="Ala-tRNA-synth_IIc_core"/>
</dbReference>
<dbReference type="InterPro" id="IPR018163">
    <property type="entry name" value="Thr/Ala-tRNA-synth_IIc_edit"/>
</dbReference>
<dbReference type="InterPro" id="IPR022429">
    <property type="entry name" value="Ala-tRNA_lgiase_arc"/>
</dbReference>
<feature type="domain" description="Alanyl-transfer RNA synthetases family profile" evidence="13">
    <location>
        <begin position="59"/>
        <end position="754"/>
    </location>
</feature>
<dbReference type="Gene3D" id="3.30.980.10">
    <property type="entry name" value="Threonyl-trna Synthetase, Chain A, domain 2"/>
    <property type="match status" value="1"/>
</dbReference>
<comment type="function">
    <text evidence="12">Catalyzes the attachment of alanine to tRNA(Ala) in a two-step reaction: alanine is first activated by ATP to form Ala-AMP and then transferred to the acceptor end of tRNA(Ala). Also edits incorrectly charged Ser-tRNA(Ala) and Gly-tRNA(Ala) via its editing domain.</text>
</comment>
<evidence type="ECO:0000256" key="3">
    <source>
        <dbReference type="ARBA" id="ARBA00022555"/>
    </source>
</evidence>
<protein>
    <recommendedName>
        <fullName evidence="12">Alanine--tRNA ligase</fullName>
        <ecNumber evidence="12">6.1.1.7</ecNumber>
    </recommendedName>
    <alternativeName>
        <fullName evidence="12">Alanyl-tRNA synthetase</fullName>
        <shortName evidence="12">AlaRS</shortName>
    </alternativeName>
</protein>
<keyword evidence="5 12" id="KW-0479">Metal-binding</keyword>
<dbReference type="PROSITE" id="PS50860">
    <property type="entry name" value="AA_TRNA_LIGASE_II_ALA"/>
    <property type="match status" value="1"/>
</dbReference>
<dbReference type="Proteomes" id="UP001215956">
    <property type="component" value="Unassembled WGS sequence"/>
</dbReference>
<sequence>MFPEDAYNLDFFKEEGFFRKSCDRCGGRFWTRDPSRTTCGDPPCDPYTFIGSPVFRREIGLDEMREHYLSFFEEKGHTRIKRYPVIARWRDDIYLTIASIADFQPFITSGEVRPPANPLTVSQPCIRLDDLDSVGRSGRHLTTFEMMAHHVFNTPDEEIYWKERTVALCDELLLGLGADPMAITYKESPWAGGGNAGPSVEVMMGGLELATLVFMDMKASPGGEYEIKGERYEKMENYIVDTGYGLERFVWASKGTPTIYDAIFPDVVEHISELAGIESAVSDEERSRILAHNARLAGMVDLEDASLRDLRGRIASDIGISAEQLDEIIAPLERIYAVADHTRCLAYMLGDGIIPSNVKAGYLARLVIRRTIRQMRDLSIEVPLSSLVAMQLAKLDYGDLDERLDTIVEILDQEEERYAETLEKGRRLVKRIAEGRGKKGETIPLSEMISLYDSHGIPPEIAKEAALEAGVEVELPDNFYSRVASTHIKAEKAGKEEVKIDLPETRRLFYERPSERRFGARVLEVVDGNVILDQTLFYPEGGGQPADLGLIRKGSKAFRVVDVQPAGKVVLHRIADEESGAAAAEIRPGDAIEGEVDMGRRTAHARHHTAAHIVHDSAKRVLGSHIWQAGAQKSEDRARLDISHYKRISRKELKEIELLANRMVMESIPISTGWLDRTEAEKRFGFELYQGGVPPGNSIRVVQVGSDVEACAGTHCTNTGTVGPIKILRTERVQDGVERIEFAAGEAAVLRGQERDDLLFAGAEALSVPPEQLPRTAIRFFEEWKDLRKEAARLKEDLARAQMEGLTSKAVEVGSLKVVVEIVENADVEELIKAASMISAKDYVAILGSEKGGAKIVAAVGKAGLEKGLKAGDIVKAAAKVVGGGGGGKPEIAQGGGPSAERLSEALEAGLAKVRAASGG</sequence>
<keyword evidence="15" id="KW-1185">Reference proteome</keyword>
<dbReference type="SUPFAM" id="SSF101353">
    <property type="entry name" value="Putative anticodon-binding domain of alanyl-tRNA synthetase (AlaRS)"/>
    <property type="match status" value="1"/>
</dbReference>
<evidence type="ECO:0000256" key="10">
    <source>
        <dbReference type="ARBA" id="ARBA00022917"/>
    </source>
</evidence>
<dbReference type="NCBIfam" id="TIGR00344">
    <property type="entry name" value="alaS"/>
    <property type="match status" value="1"/>
</dbReference>
<dbReference type="EC" id="6.1.1.7" evidence="12"/>
<dbReference type="SUPFAM" id="SSF50447">
    <property type="entry name" value="Translation proteins"/>
    <property type="match status" value="1"/>
</dbReference>
<accession>A0ABT5XFS0</accession>
<dbReference type="InterPro" id="IPR045864">
    <property type="entry name" value="aa-tRNA-synth_II/BPL/LPL"/>
</dbReference>
<feature type="binding site" evidence="12">
    <location>
        <position position="715"/>
    </location>
    <ligand>
        <name>Zn(2+)</name>
        <dbReference type="ChEBI" id="CHEBI:29105"/>
    </ligand>
</feature>
<evidence type="ECO:0000256" key="1">
    <source>
        <dbReference type="ARBA" id="ARBA00008226"/>
    </source>
</evidence>
<dbReference type="InterPro" id="IPR003156">
    <property type="entry name" value="DHHA1_dom"/>
</dbReference>
<evidence type="ECO:0000313" key="15">
    <source>
        <dbReference type="Proteomes" id="UP001215956"/>
    </source>
</evidence>
<evidence type="ECO:0000256" key="6">
    <source>
        <dbReference type="ARBA" id="ARBA00022741"/>
    </source>
</evidence>
<reference evidence="14 15" key="1">
    <citation type="submission" date="2023-03" db="EMBL/GenBank/DDBJ databases">
        <title>Whole genome sequencing of Methanotrichaceae archaeon M04Ac.</title>
        <authorList>
            <person name="Khomyakova M.A."/>
            <person name="Merkel A.Y."/>
            <person name="Slobodkin A.I."/>
        </authorList>
    </citation>
    <scope>NUCLEOTIDE SEQUENCE [LARGE SCALE GENOMIC DNA]</scope>
    <source>
        <strain evidence="14 15">M04Ac</strain>
    </source>
</reference>
<dbReference type="Gene3D" id="6.10.250.550">
    <property type="match status" value="1"/>
</dbReference>
<evidence type="ECO:0000256" key="5">
    <source>
        <dbReference type="ARBA" id="ARBA00022723"/>
    </source>
</evidence>